<evidence type="ECO:0000313" key="8">
    <source>
        <dbReference type="EMBL" id="GJN63446.1"/>
    </source>
</evidence>
<dbReference type="Gene3D" id="1.10.1740.10">
    <property type="match status" value="1"/>
</dbReference>
<evidence type="ECO:0000259" key="7">
    <source>
        <dbReference type="Pfam" id="PF08281"/>
    </source>
</evidence>
<dbReference type="GO" id="GO:0006352">
    <property type="term" value="P:DNA-templated transcription initiation"/>
    <property type="evidence" value="ECO:0007669"/>
    <property type="project" value="InterPro"/>
</dbReference>
<dbReference type="Gene3D" id="1.10.10.10">
    <property type="entry name" value="Winged helix-like DNA-binding domain superfamily/Winged helix DNA-binding domain"/>
    <property type="match status" value="1"/>
</dbReference>
<evidence type="ECO:0000256" key="1">
    <source>
        <dbReference type="ARBA" id="ARBA00010641"/>
    </source>
</evidence>
<keyword evidence="3" id="KW-0731">Sigma factor</keyword>
<evidence type="ECO:0000256" key="2">
    <source>
        <dbReference type="ARBA" id="ARBA00023015"/>
    </source>
</evidence>
<dbReference type="EMBL" id="BQKV01000003">
    <property type="protein sequence ID" value="GJN63446.1"/>
    <property type="molecule type" value="Genomic_DNA"/>
</dbReference>
<dbReference type="NCBIfam" id="TIGR02937">
    <property type="entry name" value="sigma70-ECF"/>
    <property type="match status" value="1"/>
</dbReference>
<dbReference type="InterPro" id="IPR014284">
    <property type="entry name" value="RNA_pol_sigma-70_dom"/>
</dbReference>
<organism evidence="8 9">
    <name type="scientific">Faecalibacterium gallinarum</name>
    <dbReference type="NCBI Taxonomy" id="2903556"/>
    <lineage>
        <taxon>Bacteria</taxon>
        <taxon>Bacillati</taxon>
        <taxon>Bacillota</taxon>
        <taxon>Clostridia</taxon>
        <taxon>Eubacteriales</taxon>
        <taxon>Oscillospiraceae</taxon>
        <taxon>Faecalibacterium</taxon>
    </lineage>
</organism>
<dbReference type="AlphaFoldDB" id="A0AA37IVJ3"/>
<dbReference type="GO" id="GO:0016987">
    <property type="term" value="F:sigma factor activity"/>
    <property type="evidence" value="ECO:0007669"/>
    <property type="project" value="UniProtKB-KW"/>
</dbReference>
<reference evidence="8" key="1">
    <citation type="journal article" date="2022" name="Int. J. Syst. Evol. Microbiol.">
        <title>Genome-based, phenotypic and chemotaxonomic classification of Faecalibacterium strains: proposal of three novel species Faecalibacterium duncaniae sp. nov., Faecalibacterium hattorii sp. nov. and Faecalibacterium gallinarum sp. nov. .</title>
        <authorList>
            <person name="Sakamoto M."/>
            <person name="Sakurai N."/>
            <person name="Tanno H."/>
            <person name="Iino T."/>
            <person name="Ohkuma M."/>
            <person name="Endo A."/>
        </authorList>
    </citation>
    <scope>NUCLEOTIDE SEQUENCE</scope>
    <source>
        <strain evidence="8">JCM 17207</strain>
    </source>
</reference>
<feature type="domain" description="RNA polymerase sigma-70 region 2" evidence="6">
    <location>
        <begin position="9"/>
        <end position="74"/>
    </location>
</feature>
<feature type="compositionally biased region" description="Basic and acidic residues" evidence="5">
    <location>
        <begin position="182"/>
        <end position="192"/>
    </location>
</feature>
<dbReference type="InterPro" id="IPR036388">
    <property type="entry name" value="WH-like_DNA-bd_sf"/>
</dbReference>
<keyword evidence="2" id="KW-0805">Transcription regulation</keyword>
<feature type="region of interest" description="Disordered" evidence="5">
    <location>
        <begin position="166"/>
        <end position="192"/>
    </location>
</feature>
<evidence type="ECO:0000256" key="3">
    <source>
        <dbReference type="ARBA" id="ARBA00023082"/>
    </source>
</evidence>
<keyword evidence="4" id="KW-0804">Transcription</keyword>
<comment type="caution">
    <text evidence="8">The sequence shown here is derived from an EMBL/GenBank/DDBJ whole genome shotgun (WGS) entry which is preliminary data.</text>
</comment>
<dbReference type="InterPro" id="IPR013325">
    <property type="entry name" value="RNA_pol_sigma_r2"/>
</dbReference>
<name>A0AA37IVJ3_9FIRM</name>
<dbReference type="InterPro" id="IPR039425">
    <property type="entry name" value="RNA_pol_sigma-70-like"/>
</dbReference>
<dbReference type="Pfam" id="PF08281">
    <property type="entry name" value="Sigma70_r4_2"/>
    <property type="match status" value="1"/>
</dbReference>
<evidence type="ECO:0000256" key="4">
    <source>
        <dbReference type="ARBA" id="ARBA00023163"/>
    </source>
</evidence>
<comment type="similarity">
    <text evidence="1">Belongs to the sigma-70 factor family. ECF subfamily.</text>
</comment>
<dbReference type="GO" id="GO:0003677">
    <property type="term" value="F:DNA binding"/>
    <property type="evidence" value="ECO:0007669"/>
    <property type="project" value="InterPro"/>
</dbReference>
<dbReference type="Pfam" id="PF04542">
    <property type="entry name" value="Sigma70_r2"/>
    <property type="match status" value="1"/>
</dbReference>
<dbReference type="PANTHER" id="PTHR43133:SF60">
    <property type="entry name" value="RNA POLYMERASE SIGMA FACTOR SIGV"/>
    <property type="match status" value="1"/>
</dbReference>
<keyword evidence="9" id="KW-1185">Reference proteome</keyword>
<evidence type="ECO:0000313" key="9">
    <source>
        <dbReference type="Proteomes" id="UP001055185"/>
    </source>
</evidence>
<dbReference type="InterPro" id="IPR013324">
    <property type="entry name" value="RNA_pol_sigma_r3/r4-like"/>
</dbReference>
<sequence>MTIREFSALVQKYQGLVYTVCHQLVPDGEEAQDLAQETFLAAWRAIDRCPAGYEKQWLARIAANKAKDYLRSGWARRMDTPGDEVLALAGAPPGDGPEARALDTLGAEALEGLILNLREPYRTPCRLCWLEQHSVREAAALCGRPEKTVSAQLTRARRMLQEQILTMERGNGDGAVSGGWLSDRRGSGRPDS</sequence>
<accession>A0AA37IVJ3</accession>
<evidence type="ECO:0000259" key="6">
    <source>
        <dbReference type="Pfam" id="PF04542"/>
    </source>
</evidence>
<dbReference type="InterPro" id="IPR013249">
    <property type="entry name" value="RNA_pol_sigma70_r4_t2"/>
</dbReference>
<dbReference type="InterPro" id="IPR007627">
    <property type="entry name" value="RNA_pol_sigma70_r2"/>
</dbReference>
<feature type="domain" description="RNA polymerase sigma factor 70 region 4 type 2" evidence="7">
    <location>
        <begin position="108"/>
        <end position="160"/>
    </location>
</feature>
<dbReference type="SUPFAM" id="SSF88659">
    <property type="entry name" value="Sigma3 and sigma4 domains of RNA polymerase sigma factors"/>
    <property type="match status" value="1"/>
</dbReference>
<dbReference type="RefSeq" id="WP_238315471.1">
    <property type="nucleotide sequence ID" value="NZ_BQKV01000003.1"/>
</dbReference>
<dbReference type="PANTHER" id="PTHR43133">
    <property type="entry name" value="RNA POLYMERASE ECF-TYPE SIGMA FACTO"/>
    <property type="match status" value="1"/>
</dbReference>
<proteinExistence type="inferred from homology"/>
<evidence type="ECO:0000256" key="5">
    <source>
        <dbReference type="SAM" id="MobiDB-lite"/>
    </source>
</evidence>
<gene>
    <name evidence="8" type="ORF">JCM17207_00710</name>
</gene>
<protein>
    <submittedName>
        <fullName evidence="8">RNA polymerase sigma factor</fullName>
    </submittedName>
</protein>
<dbReference type="SUPFAM" id="SSF88946">
    <property type="entry name" value="Sigma2 domain of RNA polymerase sigma factors"/>
    <property type="match status" value="1"/>
</dbReference>
<dbReference type="Proteomes" id="UP001055185">
    <property type="component" value="Unassembled WGS sequence"/>
</dbReference>